<dbReference type="EMBL" id="LTDF01000178">
    <property type="protein sequence ID" value="KXT40541.1"/>
    <property type="molecule type" value="Genomic_DNA"/>
</dbReference>
<sequence length="72" mass="8322">MEAKFKIGETLIITNDPDESKRGKEVTVVDTFHFVRKSKVTESVVDLWEYKVEDGIKPIGWIPEYHLEALSK</sequence>
<comment type="caution">
    <text evidence="1">The sequence shown here is derived from an EMBL/GenBank/DDBJ whole genome shotgun (WGS) entry which is preliminary data.</text>
</comment>
<gene>
    <name evidence="1" type="ORF">HMPREF2531_05317</name>
</gene>
<dbReference type="PATRIC" id="fig|329854.7.peg.5389"/>
<evidence type="ECO:0000313" key="2">
    <source>
        <dbReference type="Proteomes" id="UP000070319"/>
    </source>
</evidence>
<proteinExistence type="predicted"/>
<accession>A0A139KMX1</accession>
<dbReference type="Proteomes" id="UP000070319">
    <property type="component" value="Unassembled WGS sequence"/>
</dbReference>
<evidence type="ECO:0000313" key="1">
    <source>
        <dbReference type="EMBL" id="KXT40541.1"/>
    </source>
</evidence>
<dbReference type="AlphaFoldDB" id="A0A139KMX1"/>
<organism evidence="1">
    <name type="scientific">Bacteroides intestinalis</name>
    <dbReference type="NCBI Taxonomy" id="329854"/>
    <lineage>
        <taxon>Bacteria</taxon>
        <taxon>Pseudomonadati</taxon>
        <taxon>Bacteroidota</taxon>
        <taxon>Bacteroidia</taxon>
        <taxon>Bacteroidales</taxon>
        <taxon>Bacteroidaceae</taxon>
        <taxon>Bacteroides</taxon>
    </lineage>
</organism>
<dbReference type="RefSeq" id="WP_061438346.1">
    <property type="nucleotide sequence ID" value="NZ_KQ968742.1"/>
</dbReference>
<protein>
    <submittedName>
        <fullName evidence="1">Uncharacterized protein</fullName>
    </submittedName>
</protein>
<reference evidence="1 2" key="1">
    <citation type="submission" date="2016-02" db="EMBL/GenBank/DDBJ databases">
        <authorList>
            <person name="Wen L."/>
            <person name="He K."/>
            <person name="Yang H."/>
        </authorList>
    </citation>
    <scope>NUCLEOTIDE SEQUENCE [LARGE SCALE GENOMIC DNA]</scope>
    <source>
        <strain evidence="1 2">KLE1704</strain>
    </source>
</reference>
<name>A0A139KMX1_9BACE</name>